<dbReference type="SUPFAM" id="SSF52980">
    <property type="entry name" value="Restriction endonuclease-like"/>
    <property type="match status" value="1"/>
</dbReference>
<reference evidence="2 3" key="1">
    <citation type="journal article" date="2019" name="Int. J. Syst. Evol. Microbiol.">
        <title>The Global Catalogue of Microorganisms (GCM) 10K type strain sequencing project: providing services to taxonomists for standard genome sequencing and annotation.</title>
        <authorList>
            <consortium name="The Broad Institute Genomics Platform"/>
            <consortium name="The Broad Institute Genome Sequencing Center for Infectious Disease"/>
            <person name="Wu L."/>
            <person name="Ma J."/>
        </authorList>
    </citation>
    <scope>NUCLEOTIDE SEQUENCE [LARGE SCALE GENOMIC DNA]</scope>
    <source>
        <strain evidence="2 3">PSR21</strain>
    </source>
</reference>
<dbReference type="Proteomes" id="UP001596547">
    <property type="component" value="Unassembled WGS sequence"/>
</dbReference>
<dbReference type="GO" id="GO:0004519">
    <property type="term" value="F:endonuclease activity"/>
    <property type="evidence" value="ECO:0007669"/>
    <property type="project" value="UniProtKB-KW"/>
</dbReference>
<feature type="domain" description="Restriction endonuclease type IV Mrr" evidence="1">
    <location>
        <begin position="10"/>
        <end position="122"/>
    </location>
</feature>
<dbReference type="Gene3D" id="3.40.1350.10">
    <property type="match status" value="1"/>
</dbReference>
<protein>
    <submittedName>
        <fullName evidence="2">Restriction endonuclease</fullName>
        <ecNumber evidence="2">3.1.21.-</ecNumber>
    </submittedName>
</protein>
<dbReference type="PANTHER" id="PTHR30015">
    <property type="entry name" value="MRR RESTRICTION SYSTEM PROTEIN"/>
    <property type="match status" value="1"/>
</dbReference>
<dbReference type="GO" id="GO:0016787">
    <property type="term" value="F:hydrolase activity"/>
    <property type="evidence" value="ECO:0007669"/>
    <property type="project" value="UniProtKB-KW"/>
</dbReference>
<sequence length="245" mass="26480">MKDSHDVEALQRLPPERFADLVREFALARWDGWSVEVAPPTPAGGIDVRLGRGGERRLVHVRHYPPSSRVDSTVVRDLVALRSEGDVDRVSLATTSTVAPDAERTATAAGIDLLDGPALARTIVEAGVEIPPSDAEGFVSGATVPALDEWPDDVVERVAAAVAELDEAAPDDRRVTRTSTYTDVDYYHPAVPGLFAKARITSHSFLAYVRIDGRLRPIVRLSVYQSGGALHGAEEELSTAIRRAL</sequence>
<dbReference type="EC" id="3.1.21.-" evidence="2"/>
<proteinExistence type="predicted"/>
<organism evidence="2 3">
    <name type="scientific">Halomarina halobia</name>
    <dbReference type="NCBI Taxonomy" id="3033386"/>
    <lineage>
        <taxon>Archaea</taxon>
        <taxon>Methanobacteriati</taxon>
        <taxon>Methanobacteriota</taxon>
        <taxon>Stenosarchaea group</taxon>
        <taxon>Halobacteria</taxon>
        <taxon>Halobacteriales</taxon>
        <taxon>Natronomonadaceae</taxon>
        <taxon>Halomarina</taxon>
    </lineage>
</organism>
<dbReference type="PANTHER" id="PTHR30015:SF7">
    <property type="entry name" value="TYPE IV METHYL-DIRECTED RESTRICTION ENZYME ECOKMRR"/>
    <property type="match status" value="1"/>
</dbReference>
<accession>A0ABD6ACW3</accession>
<evidence type="ECO:0000259" key="1">
    <source>
        <dbReference type="Pfam" id="PF04471"/>
    </source>
</evidence>
<keyword evidence="2" id="KW-0378">Hydrolase</keyword>
<dbReference type="InterPro" id="IPR052906">
    <property type="entry name" value="Type_IV_Methyl-Rstrct_Enzyme"/>
</dbReference>
<dbReference type="GeneID" id="79315280"/>
<dbReference type="InterPro" id="IPR011335">
    <property type="entry name" value="Restrct_endonuc-II-like"/>
</dbReference>
<keyword evidence="2" id="KW-0255">Endonuclease</keyword>
<gene>
    <name evidence="2" type="ORF">ACFQPE_14715</name>
</gene>
<dbReference type="Pfam" id="PF04471">
    <property type="entry name" value="Mrr_cat"/>
    <property type="match status" value="1"/>
</dbReference>
<dbReference type="EMBL" id="JBHTBF010000002">
    <property type="protein sequence ID" value="MFC7318035.1"/>
    <property type="molecule type" value="Genomic_DNA"/>
</dbReference>
<dbReference type="RefSeq" id="WP_276305687.1">
    <property type="nucleotide sequence ID" value="NZ_CP119992.1"/>
</dbReference>
<evidence type="ECO:0000313" key="3">
    <source>
        <dbReference type="Proteomes" id="UP001596547"/>
    </source>
</evidence>
<name>A0ABD6ACW3_9EURY</name>
<dbReference type="InterPro" id="IPR011856">
    <property type="entry name" value="tRNA_endonuc-like_dom_sf"/>
</dbReference>
<comment type="caution">
    <text evidence="2">The sequence shown here is derived from an EMBL/GenBank/DDBJ whole genome shotgun (WGS) entry which is preliminary data.</text>
</comment>
<evidence type="ECO:0000313" key="2">
    <source>
        <dbReference type="EMBL" id="MFC7318035.1"/>
    </source>
</evidence>
<dbReference type="InterPro" id="IPR007560">
    <property type="entry name" value="Restrct_endonuc_IV_Mrr"/>
</dbReference>
<keyword evidence="3" id="KW-1185">Reference proteome</keyword>
<keyword evidence="2" id="KW-0540">Nuclease</keyword>
<dbReference type="AlphaFoldDB" id="A0ABD6ACW3"/>